<dbReference type="GO" id="GO:0043565">
    <property type="term" value="F:sequence-specific DNA binding"/>
    <property type="evidence" value="ECO:0007669"/>
    <property type="project" value="InterPro"/>
</dbReference>
<evidence type="ECO:0000256" key="1">
    <source>
        <dbReference type="ARBA" id="ARBA00004123"/>
    </source>
</evidence>
<evidence type="ECO:0000256" key="3">
    <source>
        <dbReference type="ARBA" id="ARBA00022771"/>
    </source>
</evidence>
<keyword evidence="7" id="KW-0804">Transcription</keyword>
<evidence type="ECO:0000313" key="11">
    <source>
        <dbReference type="EMBL" id="CAD7445223.1"/>
    </source>
</evidence>
<dbReference type="AlphaFoldDB" id="A0A7R9F1C3"/>
<sequence>MSTMSNVHYLVSRCQAGTGRCVVDKAHRNQCQACRLKKCLQMGMNKDDVRDCDHRDVFFSAASLLRPLGFSGNYLYPKLYISQVTTSIPSSIYLSHNYPNMALNIDTGEDEQVRSLVIPQRELFHGPAEAQRIDLRGLSQTPR</sequence>
<dbReference type="SMART" id="SM00399">
    <property type="entry name" value="ZnF_C4"/>
    <property type="match status" value="1"/>
</dbReference>
<organism evidence="11">
    <name type="scientific">Timema bartmani</name>
    <dbReference type="NCBI Taxonomy" id="61472"/>
    <lineage>
        <taxon>Eukaryota</taxon>
        <taxon>Metazoa</taxon>
        <taxon>Ecdysozoa</taxon>
        <taxon>Arthropoda</taxon>
        <taxon>Hexapoda</taxon>
        <taxon>Insecta</taxon>
        <taxon>Pterygota</taxon>
        <taxon>Neoptera</taxon>
        <taxon>Polyneoptera</taxon>
        <taxon>Phasmatodea</taxon>
        <taxon>Timematodea</taxon>
        <taxon>Timematoidea</taxon>
        <taxon>Timematidae</taxon>
        <taxon>Timema</taxon>
    </lineage>
</organism>
<dbReference type="PANTHER" id="PTHR24083">
    <property type="entry name" value="NUCLEAR HORMONE RECEPTOR"/>
    <property type="match status" value="1"/>
</dbReference>
<dbReference type="InterPro" id="IPR001628">
    <property type="entry name" value="Znf_hrmn_rcpt"/>
</dbReference>
<dbReference type="Pfam" id="PF00105">
    <property type="entry name" value="zf-C4"/>
    <property type="match status" value="1"/>
</dbReference>
<evidence type="ECO:0000256" key="5">
    <source>
        <dbReference type="ARBA" id="ARBA00023015"/>
    </source>
</evidence>
<comment type="subcellular location">
    <subcellularLocation>
        <location evidence="1">Nucleus</location>
    </subcellularLocation>
</comment>
<keyword evidence="2" id="KW-0479">Metal-binding</keyword>
<gene>
    <name evidence="11" type="ORF">TBIB3V08_LOCUS7580</name>
</gene>
<reference evidence="11" key="1">
    <citation type="submission" date="2020-11" db="EMBL/GenBank/DDBJ databases">
        <authorList>
            <person name="Tran Van P."/>
        </authorList>
    </citation>
    <scope>NUCLEOTIDE SEQUENCE</scope>
</reference>
<feature type="domain" description="Nuclear receptor" evidence="10">
    <location>
        <begin position="1"/>
        <end position="51"/>
    </location>
</feature>
<dbReference type="GO" id="GO:0003700">
    <property type="term" value="F:DNA-binding transcription factor activity"/>
    <property type="evidence" value="ECO:0007669"/>
    <property type="project" value="InterPro"/>
</dbReference>
<evidence type="ECO:0000256" key="7">
    <source>
        <dbReference type="ARBA" id="ARBA00023163"/>
    </source>
</evidence>
<evidence type="ECO:0000256" key="9">
    <source>
        <dbReference type="ARBA" id="ARBA00023242"/>
    </source>
</evidence>
<dbReference type="PROSITE" id="PS51030">
    <property type="entry name" value="NUCLEAR_REC_DBD_2"/>
    <property type="match status" value="1"/>
</dbReference>
<evidence type="ECO:0000259" key="10">
    <source>
        <dbReference type="PROSITE" id="PS51030"/>
    </source>
</evidence>
<protein>
    <recommendedName>
        <fullName evidence="10">Nuclear receptor domain-containing protein</fullName>
    </recommendedName>
</protein>
<keyword evidence="4" id="KW-0862">Zinc</keyword>
<keyword evidence="5" id="KW-0805">Transcription regulation</keyword>
<dbReference type="GO" id="GO:0008270">
    <property type="term" value="F:zinc ion binding"/>
    <property type="evidence" value="ECO:0007669"/>
    <property type="project" value="UniProtKB-KW"/>
</dbReference>
<evidence type="ECO:0000256" key="6">
    <source>
        <dbReference type="ARBA" id="ARBA00023125"/>
    </source>
</evidence>
<keyword evidence="3" id="KW-0863">Zinc-finger</keyword>
<keyword evidence="8" id="KW-0675">Receptor</keyword>
<dbReference type="InterPro" id="IPR013088">
    <property type="entry name" value="Znf_NHR/GATA"/>
</dbReference>
<name>A0A7R9F1C3_9NEOP</name>
<accession>A0A7R9F1C3</accession>
<keyword evidence="9" id="KW-0539">Nucleus</keyword>
<dbReference type="EMBL" id="OD567150">
    <property type="protein sequence ID" value="CAD7445223.1"/>
    <property type="molecule type" value="Genomic_DNA"/>
</dbReference>
<dbReference type="GO" id="GO:0005634">
    <property type="term" value="C:nucleus"/>
    <property type="evidence" value="ECO:0007669"/>
    <property type="project" value="UniProtKB-SubCell"/>
</dbReference>
<dbReference type="Gene3D" id="3.30.50.10">
    <property type="entry name" value="Erythroid Transcription Factor GATA-1, subunit A"/>
    <property type="match status" value="1"/>
</dbReference>
<evidence type="ECO:0000256" key="2">
    <source>
        <dbReference type="ARBA" id="ARBA00022723"/>
    </source>
</evidence>
<evidence type="ECO:0000256" key="8">
    <source>
        <dbReference type="ARBA" id="ARBA00023170"/>
    </source>
</evidence>
<evidence type="ECO:0000256" key="4">
    <source>
        <dbReference type="ARBA" id="ARBA00022833"/>
    </source>
</evidence>
<dbReference type="InterPro" id="IPR050274">
    <property type="entry name" value="Nuclear_hormone_rcpt_NR2"/>
</dbReference>
<proteinExistence type="predicted"/>
<dbReference type="SUPFAM" id="SSF57716">
    <property type="entry name" value="Glucocorticoid receptor-like (DNA-binding domain)"/>
    <property type="match status" value="1"/>
</dbReference>
<keyword evidence="6" id="KW-0238">DNA-binding</keyword>